<keyword evidence="2" id="KW-1185">Reference proteome</keyword>
<dbReference type="EMBL" id="QCZH01000010">
    <property type="protein sequence ID" value="PWA08792.1"/>
    <property type="molecule type" value="Genomic_DNA"/>
</dbReference>
<protein>
    <submittedName>
        <fullName evidence="1">Uncharacterized protein</fullName>
    </submittedName>
</protein>
<dbReference type="AlphaFoldDB" id="A0A2U1JUG5"/>
<comment type="caution">
    <text evidence="1">The sequence shown here is derived from an EMBL/GenBank/DDBJ whole genome shotgun (WGS) entry which is preliminary data.</text>
</comment>
<gene>
    <name evidence="1" type="ORF">DB891_10195</name>
</gene>
<evidence type="ECO:0000313" key="2">
    <source>
        <dbReference type="Proteomes" id="UP000245618"/>
    </source>
</evidence>
<name>A0A2U1JUG5_9FLAO</name>
<sequence>MGFNGALFLTFNLRFNRDKIAKNNPYLVLILKAKFNTKPIFKNINDSTIICGLLKFGQKKQANLLSKKQLKLA</sequence>
<organism evidence="1 2">
    <name type="scientific">Flavobacterium laiguense</name>
    <dbReference type="NCBI Taxonomy" id="2169409"/>
    <lineage>
        <taxon>Bacteria</taxon>
        <taxon>Pseudomonadati</taxon>
        <taxon>Bacteroidota</taxon>
        <taxon>Flavobacteriia</taxon>
        <taxon>Flavobacteriales</taxon>
        <taxon>Flavobacteriaceae</taxon>
        <taxon>Flavobacterium</taxon>
    </lineage>
</organism>
<reference evidence="1 2" key="1">
    <citation type="submission" date="2018-04" db="EMBL/GenBank/DDBJ databases">
        <title>Flavobacterium sp. nov., isolated from glacier ice.</title>
        <authorList>
            <person name="Liu Q."/>
            <person name="Xin Y.-H."/>
        </authorList>
    </citation>
    <scope>NUCLEOTIDE SEQUENCE [LARGE SCALE GENOMIC DNA]</scope>
    <source>
        <strain evidence="1 2">LB2P30</strain>
    </source>
</reference>
<evidence type="ECO:0000313" key="1">
    <source>
        <dbReference type="EMBL" id="PWA08792.1"/>
    </source>
</evidence>
<dbReference type="Proteomes" id="UP000245618">
    <property type="component" value="Unassembled WGS sequence"/>
</dbReference>
<proteinExistence type="predicted"/>
<accession>A0A2U1JUG5</accession>